<dbReference type="AlphaFoldDB" id="A0A098GHF2"/>
<dbReference type="EMBL" id="FMVN01000004">
    <property type="protein sequence ID" value="SCY16968.1"/>
    <property type="molecule type" value="Genomic_DNA"/>
</dbReference>
<dbReference type="EMBL" id="LN614830">
    <property type="protein sequence ID" value="CEG60911.1"/>
    <property type="molecule type" value="Genomic_DNA"/>
</dbReference>
<proteinExistence type="predicted"/>
<reference evidence="2" key="1">
    <citation type="submission" date="2014-09" db="EMBL/GenBank/DDBJ databases">
        <authorList>
            <person name="GOMEZ-VALERO Laura"/>
        </authorList>
    </citation>
    <scope>NUCLEOTIDE SEQUENCE</scope>
    <source>
        <strain evidence="2">ATCC33218</strain>
    </source>
</reference>
<dbReference type="KEGG" id="tmc:LMI_1612"/>
<dbReference type="OrthoDB" id="9949244at2"/>
<dbReference type="Proteomes" id="UP000032414">
    <property type="component" value="Chromosome I"/>
</dbReference>
<protein>
    <submittedName>
        <fullName evidence="2">Uncharacterized protein</fullName>
    </submittedName>
</protein>
<name>A0A098GHF2_LEGMI</name>
<evidence type="ECO:0000313" key="4">
    <source>
        <dbReference type="Proteomes" id="UP000032414"/>
    </source>
</evidence>
<dbReference type="Proteomes" id="UP000182998">
    <property type="component" value="Unassembled WGS sequence"/>
</dbReference>
<sequence>MKHEKLIRHLVSEFKHKLNGLSSEQLANFNLQIKLIPTVGEEAGGAMNARRVKTEPSTRLDPLIPGNRSLSDLKKAR</sequence>
<keyword evidence="5" id="KW-1185">Reference proteome</keyword>
<reference evidence="4" key="2">
    <citation type="submission" date="2014-09" db="EMBL/GenBank/DDBJ databases">
        <authorList>
            <person name="Gomez-Valero L."/>
        </authorList>
    </citation>
    <scope>NUCLEOTIDE SEQUENCE [LARGE SCALE GENOMIC DNA]</scope>
    <source>
        <strain evidence="4">ATCC33218</strain>
    </source>
</reference>
<dbReference type="STRING" id="451.B6N58_07540"/>
<evidence type="ECO:0000313" key="2">
    <source>
        <dbReference type="EMBL" id="CEG60911.1"/>
    </source>
</evidence>
<organism evidence="2 4">
    <name type="scientific">Legionella micdadei</name>
    <name type="common">Tatlockia micdadei</name>
    <dbReference type="NCBI Taxonomy" id="451"/>
    <lineage>
        <taxon>Bacteria</taxon>
        <taxon>Pseudomonadati</taxon>
        <taxon>Pseudomonadota</taxon>
        <taxon>Gammaproteobacteria</taxon>
        <taxon>Legionellales</taxon>
        <taxon>Legionellaceae</taxon>
        <taxon>Legionella</taxon>
    </lineage>
</organism>
<evidence type="ECO:0000256" key="1">
    <source>
        <dbReference type="SAM" id="MobiDB-lite"/>
    </source>
</evidence>
<dbReference type="PATRIC" id="fig|451.8.peg.2023"/>
<dbReference type="RefSeq" id="WP_045099244.1">
    <property type="nucleotide sequence ID" value="NZ_CP020614.1"/>
</dbReference>
<dbReference type="HOGENOM" id="CLU_2636817_0_0_6"/>
<feature type="region of interest" description="Disordered" evidence="1">
    <location>
        <begin position="46"/>
        <end position="77"/>
    </location>
</feature>
<evidence type="ECO:0000313" key="3">
    <source>
        <dbReference type="EMBL" id="SCY16968.1"/>
    </source>
</evidence>
<reference evidence="3 5" key="3">
    <citation type="submission" date="2016-10" db="EMBL/GenBank/DDBJ databases">
        <authorList>
            <person name="Varghese N."/>
            <person name="Submissions S."/>
        </authorList>
    </citation>
    <scope>NUCLEOTIDE SEQUENCE [LARGE SCALE GENOMIC DNA]</scope>
    <source>
        <strain evidence="3 5">ATCC 33218</strain>
    </source>
</reference>
<accession>A0A098GHF2</accession>
<gene>
    <name evidence="2" type="ORF">LMI_1612</name>
    <name evidence="3" type="ORF">SAMN02982997_01027</name>
</gene>
<evidence type="ECO:0000313" key="5">
    <source>
        <dbReference type="Proteomes" id="UP000182998"/>
    </source>
</evidence>